<dbReference type="Gene3D" id="2.120.10.30">
    <property type="entry name" value="TolB, C-terminal domain"/>
    <property type="match status" value="1"/>
</dbReference>
<proteinExistence type="predicted"/>
<comment type="caution">
    <text evidence="3">The sequence shown here is derived from an EMBL/GenBank/DDBJ whole genome shotgun (WGS) entry which is preliminary data.</text>
</comment>
<sequence>MGISRRQWLSGVGSLCTVGLVSGRAGATTRHRDHGSRDSGVETVASGLEVPWGVEFGPDGTLYFTERPGRVNRLRPDGSVDTLAEFPDTRAIGEGGLLGLALSPAFPASRAMYLYQTYEDDGIKNRIIRCHLEDGSLLRGDVIFDDIPGASTHDGGRLAFGPDGKLYVTCGDAQERTKAQDPQTLHGAILRLDPDGSVPADNPFGTAVFSYGHRNPEGLAFHPETGELYSTEHGPDTDDEVNLIQQGHNYGWPEVTGPSDDPRFTDPLVSYTPTIAPASAEFYRGAFYFGNLAGKHLRCITFADDHRTVRTDEALFADEFGRIRSVVARAASLYFTTSNRDSRGSPASDDDRILRWTPRACRCNEGKRSWRPPVRRDTDGGRPFPDDTLTRSPLSER</sequence>
<accession>A0ABD6A580</accession>
<feature type="domain" description="Glucose/Sorbosone dehydrogenase" evidence="2">
    <location>
        <begin position="48"/>
        <end position="342"/>
    </location>
</feature>
<evidence type="ECO:0000313" key="4">
    <source>
        <dbReference type="Proteomes" id="UP001596547"/>
    </source>
</evidence>
<dbReference type="PANTHER" id="PTHR19328">
    <property type="entry name" value="HEDGEHOG-INTERACTING PROTEIN"/>
    <property type="match status" value="1"/>
</dbReference>
<dbReference type="InterPro" id="IPR011041">
    <property type="entry name" value="Quinoprot_gluc/sorb_DH_b-prop"/>
</dbReference>
<dbReference type="SUPFAM" id="SSF50952">
    <property type="entry name" value="Soluble quinoprotein glucose dehydrogenase"/>
    <property type="match status" value="1"/>
</dbReference>
<evidence type="ECO:0000313" key="3">
    <source>
        <dbReference type="EMBL" id="MFC7315769.1"/>
    </source>
</evidence>
<dbReference type="Pfam" id="PF07995">
    <property type="entry name" value="GSDH"/>
    <property type="match status" value="1"/>
</dbReference>
<reference evidence="3 4" key="1">
    <citation type="journal article" date="2019" name="Int. J. Syst. Evol. Microbiol.">
        <title>The Global Catalogue of Microorganisms (GCM) 10K type strain sequencing project: providing services to taxonomists for standard genome sequencing and annotation.</title>
        <authorList>
            <consortium name="The Broad Institute Genomics Platform"/>
            <consortium name="The Broad Institute Genome Sequencing Center for Infectious Disease"/>
            <person name="Wu L."/>
            <person name="Ma J."/>
        </authorList>
    </citation>
    <scope>NUCLEOTIDE SEQUENCE [LARGE SCALE GENOMIC DNA]</scope>
    <source>
        <strain evidence="3 4">PSR21</strain>
    </source>
</reference>
<keyword evidence="4" id="KW-1185">Reference proteome</keyword>
<organism evidence="3 4">
    <name type="scientific">Halomarina halobia</name>
    <dbReference type="NCBI Taxonomy" id="3033386"/>
    <lineage>
        <taxon>Archaea</taxon>
        <taxon>Methanobacteriati</taxon>
        <taxon>Methanobacteriota</taxon>
        <taxon>Stenosarchaea group</taxon>
        <taxon>Halobacteria</taxon>
        <taxon>Halobacteriales</taxon>
        <taxon>Natronomonadaceae</taxon>
        <taxon>Halomarina</taxon>
    </lineage>
</organism>
<dbReference type="InterPro" id="IPR012938">
    <property type="entry name" value="Glc/Sorbosone_DH"/>
</dbReference>
<dbReference type="RefSeq" id="WP_276305170.1">
    <property type="nucleotide sequence ID" value="NZ_CP119992.1"/>
</dbReference>
<evidence type="ECO:0000256" key="1">
    <source>
        <dbReference type="SAM" id="MobiDB-lite"/>
    </source>
</evidence>
<dbReference type="Proteomes" id="UP001596547">
    <property type="component" value="Unassembled WGS sequence"/>
</dbReference>
<gene>
    <name evidence="3" type="ORF">ACFQPE_03035</name>
</gene>
<feature type="region of interest" description="Disordered" evidence="1">
    <location>
        <begin position="365"/>
        <end position="397"/>
    </location>
</feature>
<name>A0ABD6A580_9EURY</name>
<dbReference type="GeneID" id="79314745"/>
<dbReference type="EMBL" id="JBHTBF010000001">
    <property type="protein sequence ID" value="MFC7315769.1"/>
    <property type="molecule type" value="Genomic_DNA"/>
</dbReference>
<protein>
    <submittedName>
        <fullName evidence="3">PQQ-dependent sugar dehydrogenase</fullName>
    </submittedName>
</protein>
<dbReference type="PANTHER" id="PTHR19328:SF13">
    <property type="entry name" value="HIPL1 PROTEIN"/>
    <property type="match status" value="1"/>
</dbReference>
<dbReference type="AlphaFoldDB" id="A0ABD6A580"/>
<evidence type="ECO:0000259" key="2">
    <source>
        <dbReference type="Pfam" id="PF07995"/>
    </source>
</evidence>
<dbReference type="InterPro" id="IPR011042">
    <property type="entry name" value="6-blade_b-propeller_TolB-like"/>
</dbReference>